<organism evidence="2 3">
    <name type="scientific">Luteococcus japonicus LSP_Lj1</name>
    <dbReference type="NCBI Taxonomy" id="1255658"/>
    <lineage>
        <taxon>Bacteria</taxon>
        <taxon>Bacillati</taxon>
        <taxon>Actinomycetota</taxon>
        <taxon>Actinomycetes</taxon>
        <taxon>Propionibacteriales</taxon>
        <taxon>Propionibacteriaceae</taxon>
        <taxon>Luteococcus</taxon>
    </lineage>
</organism>
<name>A0A1R4KGY8_9ACTN</name>
<gene>
    <name evidence="2" type="ORF">FM114_14395</name>
</gene>
<evidence type="ECO:0000313" key="2">
    <source>
        <dbReference type="EMBL" id="SJN43522.1"/>
    </source>
</evidence>
<dbReference type="AlphaFoldDB" id="A0A1R4KGY8"/>
<keyword evidence="1" id="KW-1133">Transmembrane helix</keyword>
<dbReference type="Proteomes" id="UP000188342">
    <property type="component" value="Unassembled WGS sequence"/>
</dbReference>
<proteinExistence type="predicted"/>
<keyword evidence="1" id="KW-0812">Transmembrane</keyword>
<dbReference type="RefSeq" id="WP_094765828.1">
    <property type="nucleotide sequence ID" value="NZ_FUKQ01000052.1"/>
</dbReference>
<keyword evidence="1" id="KW-0472">Membrane</keyword>
<feature type="transmembrane region" description="Helical" evidence="1">
    <location>
        <begin position="12"/>
        <end position="32"/>
    </location>
</feature>
<keyword evidence="3" id="KW-1185">Reference proteome</keyword>
<accession>A0A1R4KGY8</accession>
<protein>
    <submittedName>
        <fullName evidence="2">Uncharacterized protein</fullName>
    </submittedName>
</protein>
<reference evidence="2 3" key="1">
    <citation type="submission" date="2017-02" db="EMBL/GenBank/DDBJ databases">
        <authorList>
            <person name="Peterson S.W."/>
        </authorList>
    </citation>
    <scope>NUCLEOTIDE SEQUENCE [LARGE SCALE GENOMIC DNA]</scope>
    <source>
        <strain evidence="2 3">LSP_Lj1</strain>
    </source>
</reference>
<dbReference type="EMBL" id="FUKQ01000052">
    <property type="protein sequence ID" value="SJN43522.1"/>
    <property type="molecule type" value="Genomic_DNA"/>
</dbReference>
<sequence length="67" mass="7530">MNQLTPLMSSGMLTFVTFCVIAAFIILGSLSLRRHTKHIASDIPWESEMTEEGRAAQAFERNNTDEN</sequence>
<evidence type="ECO:0000256" key="1">
    <source>
        <dbReference type="SAM" id="Phobius"/>
    </source>
</evidence>
<evidence type="ECO:0000313" key="3">
    <source>
        <dbReference type="Proteomes" id="UP000188342"/>
    </source>
</evidence>